<dbReference type="Proteomes" id="UP000448575">
    <property type="component" value="Unassembled WGS sequence"/>
</dbReference>
<comment type="catalytic activity">
    <reaction evidence="10">
        <text>L-isoleucine + 2-oxoglutarate = (S)-3-methyl-2-oxopentanoate + L-glutamate</text>
        <dbReference type="Rhea" id="RHEA:24801"/>
        <dbReference type="ChEBI" id="CHEBI:16810"/>
        <dbReference type="ChEBI" id="CHEBI:29985"/>
        <dbReference type="ChEBI" id="CHEBI:35146"/>
        <dbReference type="ChEBI" id="CHEBI:58045"/>
        <dbReference type="EC" id="2.6.1.42"/>
    </reaction>
</comment>
<gene>
    <name evidence="14" type="ORF">GTP41_07945</name>
</gene>
<dbReference type="AlphaFoldDB" id="A0A6N9HG20"/>
<dbReference type="Pfam" id="PF01063">
    <property type="entry name" value="Aminotran_4"/>
    <property type="match status" value="1"/>
</dbReference>
<comment type="pathway">
    <text evidence="4">Amino-acid biosynthesis; L-valine biosynthesis; L-valine from pyruvate: step 4/4.</text>
</comment>
<evidence type="ECO:0000313" key="15">
    <source>
        <dbReference type="Proteomes" id="UP000448575"/>
    </source>
</evidence>
<dbReference type="NCBIfam" id="NF009896">
    <property type="entry name" value="PRK13356.1"/>
    <property type="match status" value="1"/>
</dbReference>
<evidence type="ECO:0000256" key="2">
    <source>
        <dbReference type="ARBA" id="ARBA00003109"/>
    </source>
</evidence>
<comment type="catalytic activity">
    <reaction evidence="11">
        <text>L-leucine + 2-oxoglutarate = 4-methyl-2-oxopentanoate + L-glutamate</text>
        <dbReference type="Rhea" id="RHEA:18321"/>
        <dbReference type="ChEBI" id="CHEBI:16810"/>
        <dbReference type="ChEBI" id="CHEBI:17865"/>
        <dbReference type="ChEBI" id="CHEBI:29985"/>
        <dbReference type="ChEBI" id="CHEBI:57427"/>
        <dbReference type="EC" id="2.6.1.42"/>
    </reaction>
</comment>
<dbReference type="EMBL" id="WWCJ01000005">
    <property type="protein sequence ID" value="MYN02033.1"/>
    <property type="molecule type" value="Genomic_DNA"/>
</dbReference>
<dbReference type="PROSITE" id="PS00770">
    <property type="entry name" value="AA_TRANSFER_CLASS_4"/>
    <property type="match status" value="1"/>
</dbReference>
<dbReference type="InterPro" id="IPR018300">
    <property type="entry name" value="Aminotrans_IV_CS"/>
</dbReference>
<dbReference type="PANTHER" id="PTHR42743">
    <property type="entry name" value="AMINO-ACID AMINOTRANSFERASE"/>
    <property type="match status" value="1"/>
</dbReference>
<dbReference type="InterPro" id="IPR043131">
    <property type="entry name" value="BCAT-like_N"/>
</dbReference>
<evidence type="ECO:0000256" key="10">
    <source>
        <dbReference type="ARBA" id="ARBA00048798"/>
    </source>
</evidence>
<comment type="caution">
    <text evidence="14">The sequence shown here is derived from an EMBL/GenBank/DDBJ whole genome shotgun (WGS) entry which is preliminary data.</text>
</comment>
<accession>A0A6N9HG20</accession>
<comment type="catalytic activity">
    <reaction evidence="9">
        <text>L-valine + 2-oxoglutarate = 3-methyl-2-oxobutanoate + L-glutamate</text>
        <dbReference type="Rhea" id="RHEA:24813"/>
        <dbReference type="ChEBI" id="CHEBI:11851"/>
        <dbReference type="ChEBI" id="CHEBI:16810"/>
        <dbReference type="ChEBI" id="CHEBI:29985"/>
        <dbReference type="ChEBI" id="CHEBI:57762"/>
        <dbReference type="EC" id="2.6.1.42"/>
    </reaction>
</comment>
<evidence type="ECO:0000256" key="6">
    <source>
        <dbReference type="ARBA" id="ARBA00009320"/>
    </source>
</evidence>
<dbReference type="RefSeq" id="WP_161025041.1">
    <property type="nucleotide sequence ID" value="NZ_WWCJ01000005.1"/>
</dbReference>
<dbReference type="InterPro" id="IPR036038">
    <property type="entry name" value="Aminotransferase-like"/>
</dbReference>
<evidence type="ECO:0000313" key="14">
    <source>
        <dbReference type="EMBL" id="MYN02033.1"/>
    </source>
</evidence>
<comment type="pathway">
    <text evidence="3">Amino-acid biosynthesis; L-isoleucine biosynthesis; L-isoleucine from 2-oxobutanoate: step 4/4.</text>
</comment>
<proteinExistence type="inferred from homology"/>
<dbReference type="EC" id="2.6.1.42" evidence="7"/>
<dbReference type="CDD" id="cd00449">
    <property type="entry name" value="PLPDE_IV"/>
    <property type="match status" value="1"/>
</dbReference>
<sequence length="279" mass="30396">MYLTYFNGNWVEGNAPVFGAMDHSVWLGSSVFDGARAVRGKLPDLRPHLERVIRSAKSLGLECPLSVEEMEKLVKEGVARFPADAELYIRPLVFATDGLLIPVSDKASFALTLFDAPLPPFTGFSACLTALRRPDPDMAPTDAKASALYANSTRVLREAKERGYDNAVMCDSQGNVAEFATANLFFVTPQGKVVTPALNGTFLAGITRARVIQLLAEAGIAVEQRTVKPEELESATEIFNTGNFGKVTPCVRYNSRTLPAGPVASKARELYWAFMERGE</sequence>
<dbReference type="SUPFAM" id="SSF56752">
    <property type="entry name" value="D-aminoacid aminotransferase-like PLP-dependent enzymes"/>
    <property type="match status" value="1"/>
</dbReference>
<dbReference type="GO" id="GO:0005829">
    <property type="term" value="C:cytosol"/>
    <property type="evidence" value="ECO:0007669"/>
    <property type="project" value="TreeGrafter"/>
</dbReference>
<dbReference type="GO" id="GO:0046394">
    <property type="term" value="P:carboxylic acid biosynthetic process"/>
    <property type="evidence" value="ECO:0007669"/>
    <property type="project" value="UniProtKB-ARBA"/>
</dbReference>
<dbReference type="InterPro" id="IPR043132">
    <property type="entry name" value="BCAT-like_C"/>
</dbReference>
<dbReference type="InterPro" id="IPR050571">
    <property type="entry name" value="Class-IV_PLP-Dep_Aminotrnsfr"/>
</dbReference>
<comment type="function">
    <text evidence="2">Acts on leucine, isoleucine and valine.</text>
</comment>
<dbReference type="GO" id="GO:0008652">
    <property type="term" value="P:amino acid biosynthetic process"/>
    <property type="evidence" value="ECO:0007669"/>
    <property type="project" value="UniProtKB-ARBA"/>
</dbReference>
<dbReference type="PANTHER" id="PTHR42743:SF11">
    <property type="entry name" value="AMINODEOXYCHORISMATE LYASE"/>
    <property type="match status" value="1"/>
</dbReference>
<dbReference type="Gene3D" id="3.30.470.10">
    <property type="match status" value="1"/>
</dbReference>
<dbReference type="GO" id="GO:0004084">
    <property type="term" value="F:branched-chain-amino-acid transaminase activity"/>
    <property type="evidence" value="ECO:0007669"/>
    <property type="project" value="UniProtKB-EC"/>
</dbReference>
<evidence type="ECO:0000256" key="9">
    <source>
        <dbReference type="ARBA" id="ARBA00048212"/>
    </source>
</evidence>
<dbReference type="InterPro" id="IPR001544">
    <property type="entry name" value="Aminotrans_IV"/>
</dbReference>
<reference evidence="14 15" key="1">
    <citation type="submission" date="2019-12" db="EMBL/GenBank/DDBJ databases">
        <title>Novel species isolated from a subtropical stream in China.</title>
        <authorList>
            <person name="Lu H."/>
        </authorList>
    </citation>
    <scope>NUCLEOTIDE SEQUENCE [LARGE SCALE GENOMIC DNA]</scope>
    <source>
        <strain evidence="14 15">DS3</strain>
    </source>
</reference>
<evidence type="ECO:0000256" key="4">
    <source>
        <dbReference type="ARBA" id="ARBA00004931"/>
    </source>
</evidence>
<comment type="similarity">
    <text evidence="6 12">Belongs to the class-IV pyridoxal-phosphate-dependent aminotransferase family.</text>
</comment>
<comment type="pathway">
    <text evidence="5">Amino-acid biosynthesis; L-leucine biosynthesis; L-leucine from 3-methyl-2-oxobutanoate: step 4/4.</text>
</comment>
<keyword evidence="14" id="KW-0032">Aminotransferase</keyword>
<protein>
    <recommendedName>
        <fullName evidence="7">branched-chain-amino-acid transaminase</fullName>
        <ecNumber evidence="7">2.6.1.42</ecNumber>
    </recommendedName>
</protein>
<evidence type="ECO:0000256" key="5">
    <source>
        <dbReference type="ARBA" id="ARBA00005072"/>
    </source>
</evidence>
<dbReference type="FunFam" id="3.20.10.10:FF:000002">
    <property type="entry name" value="D-alanine aminotransferase"/>
    <property type="match status" value="1"/>
</dbReference>
<comment type="cofactor">
    <cofactor evidence="1 13">
        <name>pyridoxal 5'-phosphate</name>
        <dbReference type="ChEBI" id="CHEBI:597326"/>
    </cofactor>
</comment>
<evidence type="ECO:0000256" key="11">
    <source>
        <dbReference type="ARBA" id="ARBA00049229"/>
    </source>
</evidence>
<evidence type="ECO:0000256" key="3">
    <source>
        <dbReference type="ARBA" id="ARBA00004824"/>
    </source>
</evidence>
<evidence type="ECO:0000256" key="13">
    <source>
        <dbReference type="RuleBase" id="RU004516"/>
    </source>
</evidence>
<evidence type="ECO:0000256" key="8">
    <source>
        <dbReference type="ARBA" id="ARBA00022898"/>
    </source>
</evidence>
<dbReference type="Gene3D" id="3.20.10.10">
    <property type="entry name" value="D-amino Acid Aminotransferase, subunit A, domain 2"/>
    <property type="match status" value="1"/>
</dbReference>
<evidence type="ECO:0000256" key="7">
    <source>
        <dbReference type="ARBA" id="ARBA00013053"/>
    </source>
</evidence>
<evidence type="ECO:0000256" key="12">
    <source>
        <dbReference type="RuleBase" id="RU004106"/>
    </source>
</evidence>
<keyword evidence="8 13" id="KW-0663">Pyridoxal phosphate</keyword>
<keyword evidence="14" id="KW-0808">Transferase</keyword>
<name>A0A6N9HG20_9BURK</name>
<keyword evidence="15" id="KW-1185">Reference proteome</keyword>
<evidence type="ECO:0000256" key="1">
    <source>
        <dbReference type="ARBA" id="ARBA00001933"/>
    </source>
</evidence>
<organism evidence="14 15">
    <name type="scientific">Pseudoduganella guangdongensis</name>
    <dbReference type="NCBI Taxonomy" id="2692179"/>
    <lineage>
        <taxon>Bacteria</taxon>
        <taxon>Pseudomonadati</taxon>
        <taxon>Pseudomonadota</taxon>
        <taxon>Betaproteobacteria</taxon>
        <taxon>Burkholderiales</taxon>
        <taxon>Oxalobacteraceae</taxon>
        <taxon>Telluria group</taxon>
        <taxon>Pseudoduganella</taxon>
    </lineage>
</organism>